<comment type="caution">
    <text evidence="2">The sequence shown here is derived from an EMBL/GenBank/DDBJ whole genome shotgun (WGS) entry which is preliminary data.</text>
</comment>
<reference evidence="2 3" key="1">
    <citation type="submission" date="2024-09" db="EMBL/GenBank/DDBJ databases">
        <authorList>
            <person name="Sun Q."/>
            <person name="Mori K."/>
        </authorList>
    </citation>
    <scope>NUCLEOTIDE SEQUENCE [LARGE SCALE GENOMIC DNA]</scope>
    <source>
        <strain evidence="2 3">JCM 4557</strain>
    </source>
</reference>
<accession>A0ABV6TDH7</accession>
<dbReference type="Proteomes" id="UP001589887">
    <property type="component" value="Unassembled WGS sequence"/>
</dbReference>
<proteinExistence type="predicted"/>
<evidence type="ECO:0000256" key="1">
    <source>
        <dbReference type="SAM" id="MobiDB-lite"/>
    </source>
</evidence>
<feature type="compositionally biased region" description="Acidic residues" evidence="1">
    <location>
        <begin position="21"/>
        <end position="40"/>
    </location>
</feature>
<feature type="region of interest" description="Disordered" evidence="1">
    <location>
        <begin position="1"/>
        <end position="40"/>
    </location>
</feature>
<protein>
    <submittedName>
        <fullName evidence="2">Uncharacterized protein</fullName>
    </submittedName>
</protein>
<name>A0ABV6TDH7_9ACTN</name>
<evidence type="ECO:0000313" key="2">
    <source>
        <dbReference type="EMBL" id="MFC0842555.1"/>
    </source>
</evidence>
<gene>
    <name evidence="2" type="ORF">ACFH04_02245</name>
</gene>
<dbReference type="EMBL" id="JBHMQV010000001">
    <property type="protein sequence ID" value="MFC0842555.1"/>
    <property type="molecule type" value="Genomic_DNA"/>
</dbReference>
<organism evidence="2 3">
    <name type="scientific">Streptomyces noboritoensis</name>
    <dbReference type="NCBI Taxonomy" id="67337"/>
    <lineage>
        <taxon>Bacteria</taxon>
        <taxon>Bacillati</taxon>
        <taxon>Actinomycetota</taxon>
        <taxon>Actinomycetes</taxon>
        <taxon>Kitasatosporales</taxon>
        <taxon>Streptomycetaceae</taxon>
        <taxon>Streptomyces</taxon>
    </lineage>
</organism>
<sequence length="40" mass="4124">MVDPGRVGSRVAPTDEKDSGDAVDEPTQPDEPGSADEPEA</sequence>
<evidence type="ECO:0000313" key="3">
    <source>
        <dbReference type="Proteomes" id="UP001589887"/>
    </source>
</evidence>
<dbReference type="RefSeq" id="WP_394316395.1">
    <property type="nucleotide sequence ID" value="NZ_JBHMQV010000001.1"/>
</dbReference>
<keyword evidence="3" id="KW-1185">Reference proteome</keyword>